<sequence>MTTKKADAPAGDNGVAPATTIDPSGAPAQIVPDVNLDHPAVDNDPRANTTADQNRIDFNDPTIPGHVAVARNLGLKADDEK</sequence>
<dbReference type="EMBL" id="FUYM01000003">
    <property type="protein sequence ID" value="SKB51634.1"/>
    <property type="molecule type" value="Genomic_DNA"/>
</dbReference>
<name>A0A1T5BWW5_9SPHN</name>
<feature type="region of interest" description="Disordered" evidence="1">
    <location>
        <begin position="1"/>
        <end position="63"/>
    </location>
</feature>
<dbReference type="RefSeq" id="WP_079647683.1">
    <property type="nucleotide sequence ID" value="NZ_FUYM01000003.1"/>
</dbReference>
<reference evidence="3" key="1">
    <citation type="submission" date="2017-02" db="EMBL/GenBank/DDBJ databases">
        <authorList>
            <person name="Varghese N."/>
            <person name="Submissions S."/>
        </authorList>
    </citation>
    <scope>NUCLEOTIDE SEQUENCE [LARGE SCALE GENOMIC DNA]</scope>
    <source>
        <strain evidence="3">UM2</strain>
    </source>
</reference>
<protein>
    <submittedName>
        <fullName evidence="2">Uncharacterized protein</fullName>
    </submittedName>
</protein>
<gene>
    <name evidence="2" type="ORF">SAMN06295920_103343</name>
</gene>
<organism evidence="2 3">
    <name type="scientific">Rhizorhabdus histidinilytica</name>
    <dbReference type="NCBI Taxonomy" id="439228"/>
    <lineage>
        <taxon>Bacteria</taxon>
        <taxon>Pseudomonadati</taxon>
        <taxon>Pseudomonadota</taxon>
        <taxon>Alphaproteobacteria</taxon>
        <taxon>Sphingomonadales</taxon>
        <taxon>Sphingomonadaceae</taxon>
        <taxon>Rhizorhabdus</taxon>
    </lineage>
</organism>
<dbReference type="AlphaFoldDB" id="A0A1T5BWW5"/>
<accession>A0A1T5BWW5</accession>
<evidence type="ECO:0000313" key="3">
    <source>
        <dbReference type="Proteomes" id="UP000189818"/>
    </source>
</evidence>
<evidence type="ECO:0000256" key="1">
    <source>
        <dbReference type="SAM" id="MobiDB-lite"/>
    </source>
</evidence>
<dbReference type="STRING" id="439228.SAMN06295920_103343"/>
<evidence type="ECO:0000313" key="2">
    <source>
        <dbReference type="EMBL" id="SKB51634.1"/>
    </source>
</evidence>
<feature type="compositionally biased region" description="Basic and acidic residues" evidence="1">
    <location>
        <begin position="35"/>
        <end position="45"/>
    </location>
</feature>
<keyword evidence="3" id="KW-1185">Reference proteome</keyword>
<dbReference type="Proteomes" id="UP000189818">
    <property type="component" value="Unassembled WGS sequence"/>
</dbReference>
<proteinExistence type="predicted"/>